<dbReference type="GO" id="GO:0000379">
    <property type="term" value="P:tRNA-type intron splice site recognition and cleavage"/>
    <property type="evidence" value="ECO:0007669"/>
    <property type="project" value="TreeGrafter"/>
</dbReference>
<evidence type="ECO:0000256" key="2">
    <source>
        <dbReference type="ARBA" id="ARBA00022694"/>
    </source>
</evidence>
<feature type="region of interest" description="Disordered" evidence="3">
    <location>
        <begin position="1"/>
        <end position="40"/>
    </location>
</feature>
<keyword evidence="6" id="KW-1185">Reference proteome</keyword>
<protein>
    <recommendedName>
        <fullName evidence="4">tRNA-splicing endonuclease subunit Sen54 N-terminal domain-containing protein</fullName>
    </recommendedName>
</protein>
<dbReference type="OrthoDB" id="408683at2759"/>
<dbReference type="Proteomes" id="UP000310158">
    <property type="component" value="Unassembled WGS sequence"/>
</dbReference>
<comment type="caution">
    <text evidence="5">The sequence shown here is derived from an EMBL/GenBank/DDBJ whole genome shotgun (WGS) entry which is preliminary data.</text>
</comment>
<evidence type="ECO:0000256" key="3">
    <source>
        <dbReference type="SAM" id="MobiDB-lite"/>
    </source>
</evidence>
<dbReference type="GO" id="GO:0000214">
    <property type="term" value="C:tRNA-intron endonuclease complex"/>
    <property type="evidence" value="ECO:0007669"/>
    <property type="project" value="TreeGrafter"/>
</dbReference>
<name>A0A4S4M797_9AGAM</name>
<evidence type="ECO:0000259" key="4">
    <source>
        <dbReference type="Pfam" id="PF12928"/>
    </source>
</evidence>
<proteinExistence type="inferred from homology"/>
<sequence>MDDLLEEPQSIPPPSSDAQAQAEEDEQSSGDEDGGLDWTKLPLGITARPLIPKRGEKDFEPAQGSGLQQHNLDRARTAMFDALRATRAISSKSVSYAIWYPTLARAHVTVARGVHFASMGHSVARPSPFPSSPISLGNTKKAFKRLELLPEEALYLVEKGALFCSKETSGSLVMHEGRTEDGGEDGDEDGDGMQGVPMSVQQAFAEIIGCEGLTLERYQVFSYLRRLGYIVTRARPPSSAYPTPAPYPEPPLPLSSPGSLFRRIFHFIFGPIKHILRKLLRPTFDWWHPLTHRRWMHHNMDYSSIFRSLRIIPSGHKSSLQFPAEITSPPSFSPPDADPYEIFYHLYKPSTPFRKTSPPAPDFSIVVVNARTTPIPTLAQLTRLYESLPTLPPPLPRQRRPPPPSNGIQNSSLFARLLAFLKLKPKEAHKGEKGQERKVNPFMALRQGNKLVVIAAVDAGVISFFRFGEGAFEAWPMA</sequence>
<feature type="compositionally biased region" description="Acidic residues" evidence="3">
    <location>
        <begin position="22"/>
        <end position="35"/>
    </location>
</feature>
<feature type="domain" description="tRNA-splicing endonuclease subunit Sen54 N-terminal" evidence="4">
    <location>
        <begin position="80"/>
        <end position="164"/>
    </location>
</feature>
<evidence type="ECO:0000256" key="1">
    <source>
        <dbReference type="ARBA" id="ARBA00005736"/>
    </source>
</evidence>
<dbReference type="AlphaFoldDB" id="A0A4S4M797"/>
<comment type="similarity">
    <text evidence="1">Belongs to the SEN54 family.</text>
</comment>
<dbReference type="PANTHER" id="PTHR21027">
    <property type="entry name" value="TRNA-SPLICING ENDONUCLEASE SUBUNIT SEN54"/>
    <property type="match status" value="1"/>
</dbReference>
<dbReference type="PANTHER" id="PTHR21027:SF1">
    <property type="entry name" value="TRNA-SPLICING ENDONUCLEASE SUBUNIT SEN54"/>
    <property type="match status" value="1"/>
</dbReference>
<dbReference type="Pfam" id="PF12928">
    <property type="entry name" value="tRNA_int_end_N2"/>
    <property type="match status" value="1"/>
</dbReference>
<organism evidence="5 6">
    <name type="scientific">Bondarzewia mesenterica</name>
    <dbReference type="NCBI Taxonomy" id="1095465"/>
    <lineage>
        <taxon>Eukaryota</taxon>
        <taxon>Fungi</taxon>
        <taxon>Dikarya</taxon>
        <taxon>Basidiomycota</taxon>
        <taxon>Agaricomycotina</taxon>
        <taxon>Agaricomycetes</taxon>
        <taxon>Russulales</taxon>
        <taxon>Bondarzewiaceae</taxon>
        <taxon>Bondarzewia</taxon>
    </lineage>
</organism>
<gene>
    <name evidence="5" type="ORF">EW146_g806</name>
</gene>
<keyword evidence="2" id="KW-0819">tRNA processing</keyword>
<reference evidence="5" key="1">
    <citation type="submission" date="2019-02" db="EMBL/GenBank/DDBJ databases">
        <title>Genome sequencing of the rare red list fungi Bondarzewia mesenterica.</title>
        <authorList>
            <person name="Buettner E."/>
            <person name="Kellner H."/>
        </authorList>
    </citation>
    <scope>NUCLEOTIDE SEQUENCE [LARGE SCALE GENOMIC DNA]</scope>
    <source>
        <strain evidence="5">DSM 108281</strain>
    </source>
</reference>
<dbReference type="InterPro" id="IPR024336">
    <property type="entry name" value="tRNA_splic_suSen54_N"/>
</dbReference>
<dbReference type="InterPro" id="IPR024337">
    <property type="entry name" value="tRNA_splic_suSen54"/>
</dbReference>
<dbReference type="EMBL" id="SGPL01000018">
    <property type="protein sequence ID" value="THH20607.1"/>
    <property type="molecule type" value="Genomic_DNA"/>
</dbReference>
<accession>A0A4S4M797</accession>
<evidence type="ECO:0000313" key="5">
    <source>
        <dbReference type="EMBL" id="THH20607.1"/>
    </source>
</evidence>
<evidence type="ECO:0000313" key="6">
    <source>
        <dbReference type="Proteomes" id="UP000310158"/>
    </source>
</evidence>